<dbReference type="Gene3D" id="3.40.50.1980">
    <property type="entry name" value="Nitrogenase molybdenum iron protein domain"/>
    <property type="match status" value="2"/>
</dbReference>
<organism evidence="3 4">
    <name type="scientific">Alistipes inops</name>
    <dbReference type="NCBI Taxonomy" id="1501391"/>
    <lineage>
        <taxon>Bacteria</taxon>
        <taxon>Pseudomonadati</taxon>
        <taxon>Bacteroidota</taxon>
        <taxon>Bacteroidia</taxon>
        <taxon>Bacteroidales</taxon>
        <taxon>Rikenellaceae</taxon>
        <taxon>Alistipes</taxon>
    </lineage>
</organism>
<dbReference type="EMBL" id="JRGF01000005">
    <property type="protein sequence ID" value="KHE42310.1"/>
    <property type="molecule type" value="Genomic_DNA"/>
</dbReference>
<proteinExistence type="predicted"/>
<feature type="domain" description="Fe/B12 periplasmic-binding" evidence="2">
    <location>
        <begin position="97"/>
        <end position="370"/>
    </location>
</feature>
<dbReference type="PROSITE" id="PS50983">
    <property type="entry name" value="FE_B12_PBP"/>
    <property type="match status" value="1"/>
</dbReference>
<protein>
    <recommendedName>
        <fullName evidence="2">Fe/B12 periplasmic-binding domain-containing protein</fullName>
    </recommendedName>
</protein>
<dbReference type="PANTHER" id="PTHR30535">
    <property type="entry name" value="VITAMIN B12-BINDING PROTEIN"/>
    <property type="match status" value="1"/>
</dbReference>
<evidence type="ECO:0000259" key="2">
    <source>
        <dbReference type="PROSITE" id="PS50983"/>
    </source>
</evidence>
<feature type="chain" id="PRO_5046618123" description="Fe/B12 periplasmic-binding domain-containing protein" evidence="1">
    <location>
        <begin position="27"/>
        <end position="385"/>
    </location>
</feature>
<dbReference type="PROSITE" id="PS51257">
    <property type="entry name" value="PROKAR_LIPOPROTEIN"/>
    <property type="match status" value="1"/>
</dbReference>
<dbReference type="SUPFAM" id="SSF53807">
    <property type="entry name" value="Helical backbone' metal receptor"/>
    <property type="match status" value="1"/>
</dbReference>
<keyword evidence="4" id="KW-1185">Reference proteome</keyword>
<evidence type="ECO:0000313" key="3">
    <source>
        <dbReference type="EMBL" id="KHE42310.1"/>
    </source>
</evidence>
<name>A0ABR4YJ99_9BACT</name>
<gene>
    <name evidence="3" type="ORF">LG35_05330</name>
</gene>
<dbReference type="InterPro" id="IPR050902">
    <property type="entry name" value="ABC_Transporter_SBP"/>
</dbReference>
<reference evidence="3 4" key="1">
    <citation type="submission" date="2014-09" db="EMBL/GenBank/DDBJ databases">
        <title>Alistipes sp. 627, sp. nov., a novel member of the family Rikenellaceae isolated from human faeces.</title>
        <authorList>
            <person name="Shkoporov A.N."/>
            <person name="Chaplin A.V."/>
            <person name="Motuzova O.V."/>
            <person name="Kafarskaia L.I."/>
            <person name="Khokhlova E.V."/>
            <person name="Efimov B.A."/>
        </authorList>
    </citation>
    <scope>NUCLEOTIDE SEQUENCE [LARGE SCALE GENOMIC DNA]</scope>
    <source>
        <strain evidence="3 4">627</strain>
    </source>
</reference>
<comment type="caution">
    <text evidence="3">The sequence shown here is derived from an EMBL/GenBank/DDBJ whole genome shotgun (WGS) entry which is preliminary data.</text>
</comment>
<feature type="signal peptide" evidence="1">
    <location>
        <begin position="1"/>
        <end position="26"/>
    </location>
</feature>
<evidence type="ECO:0000256" key="1">
    <source>
        <dbReference type="SAM" id="SignalP"/>
    </source>
</evidence>
<keyword evidence="1" id="KW-0732">Signal</keyword>
<dbReference type="InterPro" id="IPR002491">
    <property type="entry name" value="ABC_transptr_periplasmic_BD"/>
</dbReference>
<dbReference type="CDD" id="cd01141">
    <property type="entry name" value="TroA_d"/>
    <property type="match status" value="1"/>
</dbReference>
<dbReference type="Proteomes" id="UP000030889">
    <property type="component" value="Unassembled WGS sequence"/>
</dbReference>
<dbReference type="Pfam" id="PF01497">
    <property type="entry name" value="Peripla_BP_2"/>
    <property type="match status" value="1"/>
</dbReference>
<evidence type="ECO:0000313" key="4">
    <source>
        <dbReference type="Proteomes" id="UP000030889"/>
    </source>
</evidence>
<dbReference type="PANTHER" id="PTHR30535:SF34">
    <property type="entry name" value="MOLYBDATE-BINDING PROTEIN MOLA"/>
    <property type="match status" value="1"/>
</dbReference>
<accession>A0ABR4YJ99</accession>
<dbReference type="RefSeq" id="WP_035472897.1">
    <property type="nucleotide sequence ID" value="NZ_JRGF01000005.1"/>
</dbReference>
<sequence>MRQTTKIRMLPAVWAATLLLCGCAETSTVRLSGEEAYVPRHAEGYSIYATDGASTVIEIRNPWQGGDSVRTQLFVSRGNELPPEGFDGVTVAAPVQRAVCFSSTHVAFLDALDATDAIRGVSGAEYISNKKVRERYREGDIRDVGYDTNVNYELLASLRPDIVFIYGVGGENTAVTDKFRELHIPFVYIGEYMETTPLGKAEWLVPFGELTDRREEAAALFTDIETRYDSLRMRAAAFAERPSVMLNAPYRDVWFVPGDRSYMVRLIEDAGGRYIFAGEESSVSRPISGEAAYLAARQADVWLNPNQAGNIGELKTQNPKFTDIRCVEQRRVYNCTRRKTPGGGSDFWESGALHADRVLRDIILCLHPEAAVPDEEGMYYFERLE</sequence>